<dbReference type="AlphaFoldDB" id="A0A5N5RIB6"/>
<dbReference type="InterPro" id="IPR015421">
    <property type="entry name" value="PyrdxlP-dep_Trfase_major"/>
</dbReference>
<dbReference type="GO" id="GO:0051536">
    <property type="term" value="F:iron-sulfur cluster binding"/>
    <property type="evidence" value="ECO:0007669"/>
    <property type="project" value="UniProtKB-KW"/>
</dbReference>
<dbReference type="InterPro" id="IPR016454">
    <property type="entry name" value="Cysteine_dSase"/>
</dbReference>
<evidence type="ECO:0000313" key="14">
    <source>
        <dbReference type="Proteomes" id="UP000326336"/>
    </source>
</evidence>
<dbReference type="PROSITE" id="PS00595">
    <property type="entry name" value="AA_TRANSFER_CLASS_5"/>
    <property type="match status" value="1"/>
</dbReference>
<keyword evidence="4" id="KW-0808">Transferase</keyword>
<dbReference type="InterPro" id="IPR015422">
    <property type="entry name" value="PyrdxlP-dep_Trfase_small"/>
</dbReference>
<comment type="cofactor">
    <cofactor evidence="1 10">
        <name>pyridoxal 5'-phosphate</name>
        <dbReference type="ChEBI" id="CHEBI:597326"/>
    </cofactor>
</comment>
<evidence type="ECO:0000256" key="5">
    <source>
        <dbReference type="ARBA" id="ARBA00022723"/>
    </source>
</evidence>
<comment type="caution">
    <text evidence="13">The sequence shown here is derived from an EMBL/GenBank/DDBJ whole genome shotgun (WGS) entry which is preliminary data.</text>
</comment>
<evidence type="ECO:0000256" key="9">
    <source>
        <dbReference type="ARBA" id="ARBA00050776"/>
    </source>
</evidence>
<evidence type="ECO:0000256" key="2">
    <source>
        <dbReference type="ARBA" id="ARBA00006490"/>
    </source>
</evidence>
<dbReference type="PANTHER" id="PTHR11601">
    <property type="entry name" value="CYSTEINE DESULFURYLASE FAMILY MEMBER"/>
    <property type="match status" value="1"/>
</dbReference>
<keyword evidence="7" id="KW-0408">Iron</keyword>
<keyword evidence="5" id="KW-0479">Metal-binding</keyword>
<evidence type="ECO:0000256" key="11">
    <source>
        <dbReference type="SAM" id="MobiDB-lite"/>
    </source>
</evidence>
<feature type="compositionally biased region" description="Low complexity" evidence="11">
    <location>
        <begin position="8"/>
        <end position="24"/>
    </location>
</feature>
<dbReference type="Gene3D" id="3.90.1150.10">
    <property type="entry name" value="Aspartate Aminotransferase, domain 1"/>
    <property type="match status" value="1"/>
</dbReference>
<evidence type="ECO:0000256" key="10">
    <source>
        <dbReference type="RuleBase" id="RU004504"/>
    </source>
</evidence>
<evidence type="ECO:0000256" key="4">
    <source>
        <dbReference type="ARBA" id="ARBA00022679"/>
    </source>
</evidence>
<feature type="region of interest" description="Disordered" evidence="11">
    <location>
        <begin position="1"/>
        <end position="37"/>
    </location>
</feature>
<dbReference type="InterPro" id="IPR000192">
    <property type="entry name" value="Aminotrans_V_dom"/>
</dbReference>
<proteinExistence type="inferred from homology"/>
<dbReference type="Gene3D" id="3.40.640.10">
    <property type="entry name" value="Type I PLP-dependent aspartate aminotransferase-like (Major domain)"/>
    <property type="match status" value="1"/>
</dbReference>
<dbReference type="EC" id="2.8.1.7" evidence="3"/>
<gene>
    <name evidence="13" type="ORF">EHS19_05975</name>
</gene>
<dbReference type="PIRSF" id="PIRSF005572">
    <property type="entry name" value="NifS"/>
    <property type="match status" value="1"/>
</dbReference>
<evidence type="ECO:0000256" key="6">
    <source>
        <dbReference type="ARBA" id="ARBA00022898"/>
    </source>
</evidence>
<evidence type="ECO:0000256" key="1">
    <source>
        <dbReference type="ARBA" id="ARBA00001933"/>
    </source>
</evidence>
<feature type="compositionally biased region" description="Basic and acidic residues" evidence="11">
    <location>
        <begin position="28"/>
        <end position="37"/>
    </location>
</feature>
<keyword evidence="6" id="KW-0663">Pyridoxal phosphate</keyword>
<evidence type="ECO:0000256" key="7">
    <source>
        <dbReference type="ARBA" id="ARBA00023004"/>
    </source>
</evidence>
<protein>
    <recommendedName>
        <fullName evidence="3">cysteine desulfurase</fullName>
        <ecNumber evidence="3">2.8.1.7</ecNumber>
    </recommendedName>
</protein>
<evidence type="ECO:0000256" key="3">
    <source>
        <dbReference type="ARBA" id="ARBA00012239"/>
    </source>
</evidence>
<organism evidence="13 14">
    <name type="scientific">Bifidobacterium jacchi</name>
    <dbReference type="NCBI Taxonomy" id="2490545"/>
    <lineage>
        <taxon>Bacteria</taxon>
        <taxon>Bacillati</taxon>
        <taxon>Actinomycetota</taxon>
        <taxon>Actinomycetes</taxon>
        <taxon>Bifidobacteriales</taxon>
        <taxon>Bifidobacteriaceae</taxon>
        <taxon>Bifidobacterium</taxon>
    </lineage>
</organism>
<comment type="catalytic activity">
    <reaction evidence="9">
        <text>(sulfur carrier)-H + L-cysteine = (sulfur carrier)-SH + L-alanine</text>
        <dbReference type="Rhea" id="RHEA:43892"/>
        <dbReference type="Rhea" id="RHEA-COMP:14737"/>
        <dbReference type="Rhea" id="RHEA-COMP:14739"/>
        <dbReference type="ChEBI" id="CHEBI:29917"/>
        <dbReference type="ChEBI" id="CHEBI:35235"/>
        <dbReference type="ChEBI" id="CHEBI:57972"/>
        <dbReference type="ChEBI" id="CHEBI:64428"/>
        <dbReference type="EC" id="2.8.1.7"/>
    </reaction>
</comment>
<dbReference type="EMBL" id="RQSP01000017">
    <property type="protein sequence ID" value="KAB5607004.1"/>
    <property type="molecule type" value="Genomic_DNA"/>
</dbReference>
<dbReference type="GO" id="GO:0031071">
    <property type="term" value="F:cysteine desulfurase activity"/>
    <property type="evidence" value="ECO:0007669"/>
    <property type="project" value="UniProtKB-EC"/>
</dbReference>
<evidence type="ECO:0000256" key="8">
    <source>
        <dbReference type="ARBA" id="ARBA00023014"/>
    </source>
</evidence>
<dbReference type="Gene3D" id="1.10.260.50">
    <property type="match status" value="1"/>
</dbReference>
<dbReference type="InterPro" id="IPR020578">
    <property type="entry name" value="Aminotrans_V_PyrdxlP_BS"/>
</dbReference>
<dbReference type="PANTHER" id="PTHR11601:SF34">
    <property type="entry name" value="CYSTEINE DESULFURASE"/>
    <property type="match status" value="1"/>
</dbReference>
<feature type="domain" description="Aminotransferase class V" evidence="12">
    <location>
        <begin position="42"/>
        <end position="122"/>
    </location>
</feature>
<feature type="domain" description="Aminotransferase class V" evidence="12">
    <location>
        <begin position="159"/>
        <end position="443"/>
    </location>
</feature>
<dbReference type="Proteomes" id="UP000326336">
    <property type="component" value="Unassembled WGS sequence"/>
</dbReference>
<name>A0A5N5RIB6_9BIFI</name>
<keyword evidence="14" id="KW-1185">Reference proteome</keyword>
<dbReference type="Pfam" id="PF00266">
    <property type="entry name" value="Aminotran_5"/>
    <property type="match status" value="2"/>
</dbReference>
<comment type="similarity">
    <text evidence="2">Belongs to the class-V pyridoxal-phosphate-dependent aminotransferase family. NifS/IscS subfamily.</text>
</comment>
<dbReference type="InterPro" id="IPR015424">
    <property type="entry name" value="PyrdxlP-dep_Trfase"/>
</dbReference>
<sequence length="459" mass="48466">MPARDIGNAPSNLLSNAPSNLLSNEPTGRADGKKPADSDELYLDAAATEPVSRSVIEAMLPFLTDAYANPASVHQPGKTAARALAAARASLAADLGGSPDDVILTSGGTESDNLAVKGIALARLQQLGLQQFGMQQSGVQQSGLRRPQSDEAATAQCRRKPRPRIVISAIEHPAVSESAAWLERWFGFEIVRIPVDRQAHLDPDALSRELDGEAGRRTTLVCAMLANNEVGTIEPVERIATIAHEHGVPLFVDAVQAAGLIPIRMRDWHVDALSVSGHKFGAPKGLGALLVNAGTPIEPLISGGGQERGLRSGTQNVAGAVALAIALRESNRRAAGAMRALVASRDMLIDAVRRVIPRAVLTGDPADRLPGHASFVIPGVVGEALLVDLDARGIACSSGSACAVGRHEIPPTLLAMGIDPADARCALRMTFRTPLTREQIERVSLALEESYERLRPRGE</sequence>
<evidence type="ECO:0000259" key="12">
    <source>
        <dbReference type="Pfam" id="PF00266"/>
    </source>
</evidence>
<evidence type="ECO:0000313" key="13">
    <source>
        <dbReference type="EMBL" id="KAB5607004.1"/>
    </source>
</evidence>
<dbReference type="SUPFAM" id="SSF53383">
    <property type="entry name" value="PLP-dependent transferases"/>
    <property type="match status" value="1"/>
</dbReference>
<dbReference type="OrthoDB" id="9808002at2"/>
<keyword evidence="8" id="KW-0411">Iron-sulfur</keyword>
<dbReference type="GO" id="GO:0046872">
    <property type="term" value="F:metal ion binding"/>
    <property type="evidence" value="ECO:0007669"/>
    <property type="project" value="UniProtKB-KW"/>
</dbReference>
<reference evidence="13 14" key="1">
    <citation type="journal article" date="2019" name="Int. J. Syst. Evol. Microbiol.">
        <title>Bifidobacterium jacchi sp. nov., isolated from the faeces of a baby common marmoset (Callithrix jacchus).</title>
        <authorList>
            <person name="Modesto M."/>
            <person name="Watanabe K."/>
            <person name="Arita M."/>
            <person name="Satti M."/>
            <person name="Oki K."/>
            <person name="Sciavilla P."/>
            <person name="Patavino C."/>
            <person name="Camma C."/>
            <person name="Michelini S."/>
            <person name="Sgorbati B."/>
            <person name="Mattarelli P."/>
        </authorList>
    </citation>
    <scope>NUCLEOTIDE SEQUENCE [LARGE SCALE GENOMIC DNA]</scope>
    <source>
        <strain evidence="13 14">MRM 9.3</strain>
    </source>
</reference>
<accession>A0A5N5RIB6</accession>